<evidence type="ECO:0000313" key="2">
    <source>
        <dbReference type="Proteomes" id="UP000032142"/>
    </source>
</evidence>
<organism evidence="1 2">
    <name type="scientific">Gossypium arboreum</name>
    <name type="common">Tree cotton</name>
    <name type="synonym">Gossypium nanking</name>
    <dbReference type="NCBI Taxonomy" id="29729"/>
    <lineage>
        <taxon>Eukaryota</taxon>
        <taxon>Viridiplantae</taxon>
        <taxon>Streptophyta</taxon>
        <taxon>Embryophyta</taxon>
        <taxon>Tracheophyta</taxon>
        <taxon>Spermatophyta</taxon>
        <taxon>Magnoliopsida</taxon>
        <taxon>eudicotyledons</taxon>
        <taxon>Gunneridae</taxon>
        <taxon>Pentapetalae</taxon>
        <taxon>rosids</taxon>
        <taxon>malvids</taxon>
        <taxon>Malvales</taxon>
        <taxon>Malvaceae</taxon>
        <taxon>Malvoideae</taxon>
        <taxon>Gossypium</taxon>
    </lineage>
</organism>
<keyword evidence="2" id="KW-1185">Reference proteome</keyword>
<sequence>MGRPHGRVNLASSNMA</sequence>
<dbReference type="AlphaFoldDB" id="A0A0B0ME48"/>
<dbReference type="Proteomes" id="UP000032142">
    <property type="component" value="Unassembled WGS sequence"/>
</dbReference>
<protein>
    <submittedName>
        <fullName evidence="1">Uncharacterized protein</fullName>
    </submittedName>
</protein>
<evidence type="ECO:0000313" key="1">
    <source>
        <dbReference type="EMBL" id="KHG00418.1"/>
    </source>
</evidence>
<gene>
    <name evidence="1" type="ORF">F383_38948</name>
</gene>
<accession>A0A0B0ME48</accession>
<reference evidence="2" key="1">
    <citation type="submission" date="2014-09" db="EMBL/GenBank/DDBJ databases">
        <authorList>
            <person name="Mudge J."/>
            <person name="Ramaraj T."/>
            <person name="Lindquist I.E."/>
            <person name="Bharti A.K."/>
            <person name="Sundararajan A."/>
            <person name="Cameron C.T."/>
            <person name="Woodward J.E."/>
            <person name="May G.D."/>
            <person name="Brubaker C."/>
            <person name="Broadhvest J."/>
            <person name="Wilkins T.A."/>
        </authorList>
    </citation>
    <scope>NUCLEOTIDE SEQUENCE</scope>
    <source>
        <strain evidence="2">cv. AKA8401</strain>
    </source>
</reference>
<name>A0A0B0ME48_GOSAR</name>
<dbReference type="EMBL" id="JRRC01128102">
    <property type="protein sequence ID" value="KHG00418.1"/>
    <property type="molecule type" value="Genomic_DNA"/>
</dbReference>
<comment type="caution">
    <text evidence="1">The sequence shown here is derived from an EMBL/GenBank/DDBJ whole genome shotgun (WGS) entry which is preliminary data.</text>
</comment>
<proteinExistence type="predicted"/>